<sequence>MQIRELELHDAANFVDLLKQIEEESKFMLFESGERKLSTDQQEKNIEIFKQQPNSTIIVAEENEMLVGYIAATGGEANRNAHIASLTLGIRKTFQNQGIGTALIGALEEWAREHHIHRLELTVAIQHEKALSLYDKVGFEIEGTKKHSLRIGGLFIDEYYMSKLLN</sequence>
<dbReference type="PROSITE" id="PS51186">
    <property type="entry name" value="GNAT"/>
    <property type="match status" value="1"/>
</dbReference>
<proteinExistence type="predicted"/>
<dbReference type="PANTHER" id="PTHR43072">
    <property type="entry name" value="N-ACETYLTRANSFERASE"/>
    <property type="match status" value="1"/>
</dbReference>
<name>A0A0B6ARV8_PRIM2</name>
<accession>A0A0B6ARV8</accession>
<dbReference type="SUPFAM" id="SSF55729">
    <property type="entry name" value="Acyl-CoA N-acyltransferases (Nat)"/>
    <property type="match status" value="1"/>
</dbReference>
<dbReference type="Pfam" id="PF00583">
    <property type="entry name" value="Acetyltransf_1"/>
    <property type="match status" value="1"/>
</dbReference>
<dbReference type="EMBL" id="CP009920">
    <property type="protein sequence ID" value="AJI23393.1"/>
    <property type="molecule type" value="Genomic_DNA"/>
</dbReference>
<dbReference type="KEGG" id="bmeg:BG04_4970"/>
<gene>
    <name evidence="1" type="ORF">BG04_4970</name>
</gene>
<evidence type="ECO:0000313" key="2">
    <source>
        <dbReference type="Proteomes" id="UP000031829"/>
    </source>
</evidence>
<reference evidence="1 2" key="1">
    <citation type="journal article" date="2015" name="Genome Announc.">
        <title>Complete genome sequences for 35 biothreat assay-relevant bacillus species.</title>
        <authorList>
            <person name="Johnson S.L."/>
            <person name="Daligault H.E."/>
            <person name="Davenport K.W."/>
            <person name="Jaissle J."/>
            <person name="Frey K.G."/>
            <person name="Ladner J.T."/>
            <person name="Broomall S.M."/>
            <person name="Bishop-Lilly K.A."/>
            <person name="Bruce D.C."/>
            <person name="Gibbons H.S."/>
            <person name="Coyne S.R."/>
            <person name="Lo C.C."/>
            <person name="Meincke L."/>
            <person name="Munk A.C."/>
            <person name="Koroleva G.I."/>
            <person name="Rosenzweig C.N."/>
            <person name="Palacios G.F."/>
            <person name="Redden C.L."/>
            <person name="Minogue T.D."/>
            <person name="Chain P.S."/>
        </authorList>
    </citation>
    <scope>NUCLEOTIDE SEQUENCE [LARGE SCALE GENOMIC DNA]</scope>
    <source>
        <strain evidence="2">ATCC 14581 / DSM 32 / JCM 2506 / NBRC 15308 / NCIMB 9376 / NCTC 10342 / NRRL B-14308 / VKM B-512</strain>
    </source>
</reference>
<dbReference type="PANTHER" id="PTHR43072:SF60">
    <property type="entry name" value="L-2,4-DIAMINOBUTYRIC ACID ACETYLTRANSFERASE"/>
    <property type="match status" value="1"/>
</dbReference>
<dbReference type="AlphaFoldDB" id="A0A0B6ARV8"/>
<dbReference type="Proteomes" id="UP000031829">
    <property type="component" value="Chromosome"/>
</dbReference>
<dbReference type="HOGENOM" id="CLU_013985_19_1_9"/>
<dbReference type="PATRIC" id="fig|592022.4.peg.2469"/>
<dbReference type="InterPro" id="IPR000182">
    <property type="entry name" value="GNAT_dom"/>
</dbReference>
<evidence type="ECO:0000313" key="1">
    <source>
        <dbReference type="EMBL" id="AJI23393.1"/>
    </source>
</evidence>
<dbReference type="RefSeq" id="WP_013083340.1">
    <property type="nucleotide sequence ID" value="NZ_BCVB01000015.1"/>
</dbReference>
<organism evidence="1 2">
    <name type="scientific">Priestia megaterium (strain ATCC 14581 / DSM 32 / CCUG 1817 / JCM 2506 / NBRC 15308 / NCIMB 9376 / NCTC 10342 / NRRL B-14308 / VKM B-512 / Ford 19)</name>
    <name type="common">Bacillus megaterium</name>
    <dbReference type="NCBI Taxonomy" id="1348623"/>
    <lineage>
        <taxon>Bacteria</taxon>
        <taxon>Bacillati</taxon>
        <taxon>Bacillota</taxon>
        <taxon>Bacilli</taxon>
        <taxon>Bacillales</taxon>
        <taxon>Bacillaceae</taxon>
        <taxon>Priestia</taxon>
    </lineage>
</organism>
<protein>
    <submittedName>
        <fullName evidence="1">Acetyltransferase domain protein</fullName>
    </submittedName>
</protein>
<dbReference type="Gene3D" id="3.40.630.30">
    <property type="match status" value="1"/>
</dbReference>
<dbReference type="GO" id="GO:0016747">
    <property type="term" value="F:acyltransferase activity, transferring groups other than amino-acyl groups"/>
    <property type="evidence" value="ECO:0007669"/>
    <property type="project" value="InterPro"/>
</dbReference>
<dbReference type="GeneID" id="93642942"/>
<dbReference type="InterPro" id="IPR016181">
    <property type="entry name" value="Acyl_CoA_acyltransferase"/>
</dbReference>
<keyword evidence="1" id="KW-0808">Transferase</keyword>
<dbReference type="CDD" id="cd04301">
    <property type="entry name" value="NAT_SF"/>
    <property type="match status" value="1"/>
</dbReference>